<reference evidence="1 2" key="1">
    <citation type="journal article" date="2017" name="Curr. Biol.">
        <title>The Evolution of Venom by Co-option of Single-Copy Genes.</title>
        <authorList>
            <person name="Martinson E.O."/>
            <person name="Mrinalini"/>
            <person name="Kelkar Y.D."/>
            <person name="Chang C.H."/>
            <person name="Werren J.H."/>
        </authorList>
    </citation>
    <scope>NUCLEOTIDE SEQUENCE [LARGE SCALE GENOMIC DNA]</scope>
    <source>
        <strain evidence="1 2">Alberta</strain>
        <tissue evidence="1">Whole body</tissue>
    </source>
</reference>
<evidence type="ECO:0000313" key="2">
    <source>
        <dbReference type="Proteomes" id="UP000215335"/>
    </source>
</evidence>
<dbReference type="Proteomes" id="UP000215335">
    <property type="component" value="Unassembled WGS sequence"/>
</dbReference>
<sequence length="138" mass="15122">MVRVRESAFILFLDSSEASSEGTKSLSRGNGKWNQALAAISPHSSQPRAAVHVNPPSALLYSQSSSMAFPLASLNSEIPSSHAPRARLNIEKAEWLLLFQVQFQFKPRIQSARAAGSAQNNLFFLGPHYNTQQPTSQL</sequence>
<accession>A0A232FCD6</accession>
<dbReference type="AlphaFoldDB" id="A0A232FCD6"/>
<dbReference type="EMBL" id="NNAY01000479">
    <property type="protein sequence ID" value="OXU28099.1"/>
    <property type="molecule type" value="Genomic_DNA"/>
</dbReference>
<proteinExistence type="predicted"/>
<comment type="caution">
    <text evidence="1">The sequence shown here is derived from an EMBL/GenBank/DDBJ whole genome shotgun (WGS) entry which is preliminary data.</text>
</comment>
<gene>
    <name evidence="1" type="ORF">TSAR_016283</name>
</gene>
<evidence type="ECO:0000313" key="1">
    <source>
        <dbReference type="EMBL" id="OXU28099.1"/>
    </source>
</evidence>
<protein>
    <submittedName>
        <fullName evidence="1">Uncharacterized protein</fullName>
    </submittedName>
</protein>
<organism evidence="1 2">
    <name type="scientific">Trichomalopsis sarcophagae</name>
    <dbReference type="NCBI Taxonomy" id="543379"/>
    <lineage>
        <taxon>Eukaryota</taxon>
        <taxon>Metazoa</taxon>
        <taxon>Ecdysozoa</taxon>
        <taxon>Arthropoda</taxon>
        <taxon>Hexapoda</taxon>
        <taxon>Insecta</taxon>
        <taxon>Pterygota</taxon>
        <taxon>Neoptera</taxon>
        <taxon>Endopterygota</taxon>
        <taxon>Hymenoptera</taxon>
        <taxon>Apocrita</taxon>
        <taxon>Proctotrupomorpha</taxon>
        <taxon>Chalcidoidea</taxon>
        <taxon>Pteromalidae</taxon>
        <taxon>Pteromalinae</taxon>
        <taxon>Trichomalopsis</taxon>
    </lineage>
</organism>
<keyword evidence="2" id="KW-1185">Reference proteome</keyword>
<name>A0A232FCD6_9HYME</name>